<proteinExistence type="predicted"/>
<dbReference type="eggNOG" id="arCOG02579">
    <property type="taxonomic scope" value="Archaea"/>
</dbReference>
<dbReference type="KEGG" id="gac:GACE_0754"/>
<evidence type="ECO:0000313" key="2">
    <source>
        <dbReference type="Proteomes" id="UP000030624"/>
    </source>
</evidence>
<dbReference type="HOGENOM" id="CLU_126379_1_0_2"/>
<dbReference type="PANTHER" id="PTHR35866:SF2">
    <property type="entry name" value="YKGJ FAMILY CYSTEINE CLUSTER PROTEIN"/>
    <property type="match status" value="1"/>
</dbReference>
<dbReference type="STRING" id="565033.GACE_0754"/>
<sequence length="106" mass="12408">MQLSERDMKRIESLGYDRNDFSIEVDGIRVLRNVDGRCFFLKGGRCTIYENRPLGCRLYPVVYDVERKRAAVHDFCPSAEEVPVSKIKRVERTLIKHIKDIYGFIP</sequence>
<name>A0A0A7GDC9_GEOAI</name>
<dbReference type="Pfam" id="PF03692">
    <property type="entry name" value="CxxCxxCC"/>
    <property type="match status" value="1"/>
</dbReference>
<evidence type="ECO:0008006" key="3">
    <source>
        <dbReference type="Google" id="ProtNLM"/>
    </source>
</evidence>
<organism evidence="1 2">
    <name type="scientific">Geoglobus acetivorans</name>
    <dbReference type="NCBI Taxonomy" id="565033"/>
    <lineage>
        <taxon>Archaea</taxon>
        <taxon>Methanobacteriati</taxon>
        <taxon>Methanobacteriota</taxon>
        <taxon>Archaeoglobi</taxon>
        <taxon>Archaeoglobales</taxon>
        <taxon>Archaeoglobaceae</taxon>
        <taxon>Geoglobus</taxon>
    </lineage>
</organism>
<dbReference type="InterPro" id="IPR005358">
    <property type="entry name" value="Puta_zinc/iron-chelating_dom"/>
</dbReference>
<gene>
    <name evidence="1" type="ORF">GACE_0754</name>
</gene>
<dbReference type="EMBL" id="CP009552">
    <property type="protein sequence ID" value="AIY89803.1"/>
    <property type="molecule type" value="Genomic_DNA"/>
</dbReference>
<dbReference type="AlphaFoldDB" id="A0A0A7GDC9"/>
<dbReference type="Proteomes" id="UP000030624">
    <property type="component" value="Chromosome"/>
</dbReference>
<reference evidence="1 2" key="1">
    <citation type="journal article" date="2015" name="Appl. Environ. Microbiol.">
        <title>The Geoglobus acetivorans genome: Fe(III) reduction, acetate utilization, autotrophic growth, and degradation of aromatic compounds in a hyperthermophilic archaeon.</title>
        <authorList>
            <person name="Mardanov A.V."/>
            <person name="Slododkina G.B."/>
            <person name="Slobodkin A.I."/>
            <person name="Beletsky A.V."/>
            <person name="Gavrilov S.N."/>
            <person name="Kublanov I.V."/>
            <person name="Bonch-Osmolovskaya E.A."/>
            <person name="Skryabin K.G."/>
            <person name="Ravin N.V."/>
        </authorList>
    </citation>
    <scope>NUCLEOTIDE SEQUENCE [LARGE SCALE GENOMIC DNA]</scope>
    <source>
        <strain evidence="1 2">SBH6</strain>
    </source>
</reference>
<accession>A0A0A7GDC9</accession>
<evidence type="ECO:0000313" key="1">
    <source>
        <dbReference type="EMBL" id="AIY89803.1"/>
    </source>
</evidence>
<protein>
    <recommendedName>
        <fullName evidence="3">YkgJ family cysteine cluster protein</fullName>
    </recommendedName>
</protein>
<dbReference type="PANTHER" id="PTHR35866">
    <property type="entry name" value="PUTATIVE-RELATED"/>
    <property type="match status" value="1"/>
</dbReference>